<dbReference type="InterPro" id="IPR029787">
    <property type="entry name" value="Nucleotide_cyclase"/>
</dbReference>
<reference evidence="7" key="1">
    <citation type="submission" date="2011-06" db="EMBL/GenBank/DDBJ databases">
        <authorList>
            <consortium name="US DOE Joint Genome Institute (JGI-PGF)"/>
            <person name="Lucas S."/>
            <person name="Han J."/>
            <person name="Lapidus A."/>
            <person name="Cheng J.-F."/>
            <person name="Goodwin L."/>
            <person name="Pitluck S."/>
            <person name="Peters L."/>
            <person name="Land M.L."/>
            <person name="Hauser L."/>
            <person name="Vogl K."/>
            <person name="Liu Z."/>
            <person name="Overmann J."/>
            <person name="Frigaard N.-U."/>
            <person name="Bryant D.A."/>
            <person name="Woyke T.J."/>
        </authorList>
    </citation>
    <scope>NUCLEOTIDE SEQUENCE [LARGE SCALE GENOMIC DNA]</scope>
    <source>
        <strain evidence="7">970</strain>
    </source>
</reference>
<dbReference type="Gene3D" id="3.30.70.270">
    <property type="match status" value="1"/>
</dbReference>
<dbReference type="CDD" id="cd01949">
    <property type="entry name" value="GGDEF"/>
    <property type="match status" value="1"/>
</dbReference>
<dbReference type="NCBIfam" id="TIGR00254">
    <property type="entry name" value="GGDEF"/>
    <property type="match status" value="1"/>
</dbReference>
<evidence type="ECO:0000256" key="4">
    <source>
        <dbReference type="SAM" id="Coils"/>
    </source>
</evidence>
<keyword evidence="7" id="KW-1185">Reference proteome</keyword>
<evidence type="ECO:0000259" key="5">
    <source>
        <dbReference type="PROSITE" id="PS50887"/>
    </source>
</evidence>
<dbReference type="SMART" id="SM00267">
    <property type="entry name" value="GGDEF"/>
    <property type="match status" value="1"/>
</dbReference>
<dbReference type="PANTHER" id="PTHR45138:SF9">
    <property type="entry name" value="DIGUANYLATE CYCLASE DGCM-RELATED"/>
    <property type="match status" value="1"/>
</dbReference>
<sequence length="307" mass="33588">MSYTETPEFQAALFDFALASGYLIMVELDADGLIVDHNNGFTIALRPTGEARGKALSEFLRNNGNERPEIVPGLPNGTPVPYVLNSWTDQDILMYAYPLPDQHALLIGSVTSPDESQATQSLSRMTTEMANLVRELRHANRRVMELAHTDGLTGLANRRCFLERLDLTLLSAQRQGQPVALLMMDLDHFKQINDRFGHAGGDAVLKAFADLLREGSRAGDLSGRLGGEEFVLMLPNTNVEKGRKVAERTRIATAKLRPLGEPHRVTVSIGLAILQDGDNANLLLARSDQALYAAKKAGRNCVVVTAN</sequence>
<dbReference type="PROSITE" id="PS50887">
    <property type="entry name" value="GGDEF"/>
    <property type="match status" value="1"/>
</dbReference>
<dbReference type="HOGENOM" id="CLU_000445_11_4_6"/>
<dbReference type="GO" id="GO:1902201">
    <property type="term" value="P:negative regulation of bacterial-type flagellum-dependent cell motility"/>
    <property type="evidence" value="ECO:0007669"/>
    <property type="project" value="TreeGrafter"/>
</dbReference>
<dbReference type="RefSeq" id="WP_009151243.1">
    <property type="nucleotide sequence ID" value="NZ_CP121471.1"/>
</dbReference>
<evidence type="ECO:0000313" key="6">
    <source>
        <dbReference type="EMBL" id="EIC20840.1"/>
    </source>
</evidence>
<accession>H8Z741</accession>
<protein>
    <recommendedName>
        <fullName evidence="2">diguanylate cyclase</fullName>
        <ecNumber evidence="2">2.7.7.65</ecNumber>
    </recommendedName>
</protein>
<evidence type="ECO:0000256" key="2">
    <source>
        <dbReference type="ARBA" id="ARBA00012528"/>
    </source>
</evidence>
<dbReference type="InterPro" id="IPR000160">
    <property type="entry name" value="GGDEF_dom"/>
</dbReference>
<name>H8Z741_9GAMM</name>
<comment type="cofactor">
    <cofactor evidence="1">
        <name>Mg(2+)</name>
        <dbReference type="ChEBI" id="CHEBI:18420"/>
    </cofactor>
</comment>
<dbReference type="Proteomes" id="UP000002964">
    <property type="component" value="Unassembled WGS sequence"/>
</dbReference>
<dbReference type="FunFam" id="3.30.70.270:FF:000001">
    <property type="entry name" value="Diguanylate cyclase domain protein"/>
    <property type="match status" value="1"/>
</dbReference>
<dbReference type="SUPFAM" id="SSF55073">
    <property type="entry name" value="Nucleotide cyclase"/>
    <property type="match status" value="1"/>
</dbReference>
<feature type="domain" description="GGDEF" evidence="5">
    <location>
        <begin position="177"/>
        <end position="307"/>
    </location>
</feature>
<dbReference type="STRING" id="631362.Thi970DRAFT_04505"/>
<dbReference type="EMBL" id="JH603170">
    <property type="protein sequence ID" value="EIC20840.1"/>
    <property type="molecule type" value="Genomic_DNA"/>
</dbReference>
<dbReference type="GO" id="GO:0043709">
    <property type="term" value="P:cell adhesion involved in single-species biofilm formation"/>
    <property type="evidence" value="ECO:0007669"/>
    <property type="project" value="TreeGrafter"/>
</dbReference>
<dbReference type="Pfam" id="PF00990">
    <property type="entry name" value="GGDEF"/>
    <property type="match status" value="1"/>
</dbReference>
<evidence type="ECO:0000256" key="3">
    <source>
        <dbReference type="ARBA" id="ARBA00034247"/>
    </source>
</evidence>
<dbReference type="GO" id="GO:0005886">
    <property type="term" value="C:plasma membrane"/>
    <property type="evidence" value="ECO:0007669"/>
    <property type="project" value="TreeGrafter"/>
</dbReference>
<dbReference type="EC" id="2.7.7.65" evidence="2"/>
<dbReference type="PANTHER" id="PTHR45138">
    <property type="entry name" value="REGULATORY COMPONENTS OF SENSORY TRANSDUCTION SYSTEM"/>
    <property type="match status" value="1"/>
</dbReference>
<proteinExistence type="predicted"/>
<dbReference type="OrthoDB" id="73375at2"/>
<comment type="catalytic activity">
    <reaction evidence="3">
        <text>2 GTP = 3',3'-c-di-GMP + 2 diphosphate</text>
        <dbReference type="Rhea" id="RHEA:24898"/>
        <dbReference type="ChEBI" id="CHEBI:33019"/>
        <dbReference type="ChEBI" id="CHEBI:37565"/>
        <dbReference type="ChEBI" id="CHEBI:58805"/>
        <dbReference type="EC" id="2.7.7.65"/>
    </reaction>
</comment>
<dbReference type="AlphaFoldDB" id="H8Z741"/>
<dbReference type="GO" id="GO:0052621">
    <property type="term" value="F:diguanylate cyclase activity"/>
    <property type="evidence" value="ECO:0007669"/>
    <property type="project" value="UniProtKB-EC"/>
</dbReference>
<evidence type="ECO:0000256" key="1">
    <source>
        <dbReference type="ARBA" id="ARBA00001946"/>
    </source>
</evidence>
<dbReference type="eggNOG" id="COG3706">
    <property type="taxonomic scope" value="Bacteria"/>
</dbReference>
<dbReference type="InterPro" id="IPR043128">
    <property type="entry name" value="Rev_trsase/Diguanyl_cyclase"/>
</dbReference>
<organism evidence="6 7">
    <name type="scientific">Thiorhodovibrio frisius</name>
    <dbReference type="NCBI Taxonomy" id="631362"/>
    <lineage>
        <taxon>Bacteria</taxon>
        <taxon>Pseudomonadati</taxon>
        <taxon>Pseudomonadota</taxon>
        <taxon>Gammaproteobacteria</taxon>
        <taxon>Chromatiales</taxon>
        <taxon>Chromatiaceae</taxon>
        <taxon>Thiorhodovibrio</taxon>
    </lineage>
</organism>
<reference evidence="6 7" key="2">
    <citation type="submission" date="2011-11" db="EMBL/GenBank/DDBJ databases">
        <authorList>
            <consortium name="US DOE Joint Genome Institute"/>
            <person name="Lucas S."/>
            <person name="Han J."/>
            <person name="Lapidus A."/>
            <person name="Cheng J.-F."/>
            <person name="Goodwin L."/>
            <person name="Pitluck S."/>
            <person name="Peters L."/>
            <person name="Ovchinnikova G."/>
            <person name="Zhang X."/>
            <person name="Detter J.C."/>
            <person name="Han C."/>
            <person name="Tapia R."/>
            <person name="Land M."/>
            <person name="Hauser L."/>
            <person name="Kyrpides N."/>
            <person name="Ivanova N."/>
            <person name="Pagani I."/>
            <person name="Vogl K."/>
            <person name="Liu Z."/>
            <person name="Overmann J."/>
            <person name="Frigaard N.-U."/>
            <person name="Bryant D."/>
            <person name="Woyke T."/>
        </authorList>
    </citation>
    <scope>NUCLEOTIDE SEQUENCE [LARGE SCALE GENOMIC DNA]</scope>
    <source>
        <strain evidence="6 7">970</strain>
    </source>
</reference>
<evidence type="ECO:0000313" key="7">
    <source>
        <dbReference type="Proteomes" id="UP000002964"/>
    </source>
</evidence>
<keyword evidence="4" id="KW-0175">Coiled coil</keyword>
<gene>
    <name evidence="6" type="ORF">Thi970DRAFT_04505</name>
</gene>
<feature type="coiled-coil region" evidence="4">
    <location>
        <begin position="122"/>
        <end position="149"/>
    </location>
</feature>
<dbReference type="InterPro" id="IPR050469">
    <property type="entry name" value="Diguanylate_Cyclase"/>
</dbReference>